<evidence type="ECO:0000313" key="9">
    <source>
        <dbReference type="EMBL" id="PSR52313.1"/>
    </source>
</evidence>
<gene>
    <name evidence="9" type="ORF">AHMF7605_01640</name>
</gene>
<comment type="similarity">
    <text evidence="2">Belongs to the autoinducer-2 exporter (AI-2E) (TC 2.A.86) family.</text>
</comment>
<keyword evidence="6 8" id="KW-1133">Transmembrane helix</keyword>
<comment type="caution">
    <text evidence="9">The sequence shown here is derived from an EMBL/GenBank/DDBJ whole genome shotgun (WGS) entry which is preliminary data.</text>
</comment>
<dbReference type="PANTHER" id="PTHR21716">
    <property type="entry name" value="TRANSMEMBRANE PROTEIN"/>
    <property type="match status" value="1"/>
</dbReference>
<evidence type="ECO:0000313" key="10">
    <source>
        <dbReference type="Proteomes" id="UP000240357"/>
    </source>
</evidence>
<sequence length="362" mass="40207">MDSISLNRFNALLLFFILLVVALYFGRLFLVPFTFGTLLAMLLVPVCRWLEKHHINRVPAVFISLFLVLLFIIGLFAIISAQIVNFSNELPQMQQRLGETLNTLQKWVEQQLGVEPQKQIQLLKKAASNLFKSANSQATALVSGVVGGFTNFAIVVIYVFFLLWKREKYESFVLQLTEKEHHSQVKDTLYEITKVASEYLGGRLLSMAMLAVIYVVGFSIIGLKNAVLLGLIAVIPTIIPYVGPLIGAFFPLVMALTSGDTGAFVPVVLVLVAAQAMDNYFIEPFVLGSNLSLSPFMTIVSIVIGELIWGVAGMILFIPLFAIIKIVCDHIPVLQPYGFLLGEDDDGKPAWIDKIKKLLKKK</sequence>
<reference evidence="9 10" key="1">
    <citation type="submission" date="2018-03" db="EMBL/GenBank/DDBJ databases">
        <title>Adhaeribacter sp. HMF7605 Genome sequencing and assembly.</title>
        <authorList>
            <person name="Kang H."/>
            <person name="Kang J."/>
            <person name="Cha I."/>
            <person name="Kim H."/>
            <person name="Joh K."/>
        </authorList>
    </citation>
    <scope>NUCLEOTIDE SEQUENCE [LARGE SCALE GENOMIC DNA]</scope>
    <source>
        <strain evidence="9 10">HMF7605</strain>
    </source>
</reference>
<feature type="transmembrane region" description="Helical" evidence="8">
    <location>
        <begin position="263"/>
        <end position="282"/>
    </location>
</feature>
<comment type="subcellular location">
    <subcellularLocation>
        <location evidence="1">Cell membrane</location>
        <topology evidence="1">Multi-pass membrane protein</topology>
    </subcellularLocation>
</comment>
<dbReference type="GO" id="GO:0005886">
    <property type="term" value="C:plasma membrane"/>
    <property type="evidence" value="ECO:0007669"/>
    <property type="project" value="UniProtKB-SubCell"/>
</dbReference>
<keyword evidence="5 8" id="KW-0812">Transmembrane</keyword>
<dbReference type="Pfam" id="PF01594">
    <property type="entry name" value="AI-2E_transport"/>
    <property type="match status" value="1"/>
</dbReference>
<dbReference type="RefSeq" id="WP_106925812.1">
    <property type="nucleotide sequence ID" value="NZ_PYFT01000001.1"/>
</dbReference>
<dbReference type="InterPro" id="IPR002549">
    <property type="entry name" value="AI-2E-like"/>
</dbReference>
<evidence type="ECO:0000256" key="6">
    <source>
        <dbReference type="ARBA" id="ARBA00022989"/>
    </source>
</evidence>
<keyword evidence="4" id="KW-1003">Cell membrane</keyword>
<organism evidence="9 10">
    <name type="scientific">Adhaeribacter arboris</name>
    <dbReference type="NCBI Taxonomy" id="2072846"/>
    <lineage>
        <taxon>Bacteria</taxon>
        <taxon>Pseudomonadati</taxon>
        <taxon>Bacteroidota</taxon>
        <taxon>Cytophagia</taxon>
        <taxon>Cytophagales</taxon>
        <taxon>Hymenobacteraceae</taxon>
        <taxon>Adhaeribacter</taxon>
    </lineage>
</organism>
<feature type="transmembrane region" description="Helical" evidence="8">
    <location>
        <begin position="204"/>
        <end position="223"/>
    </location>
</feature>
<feature type="transmembrane region" description="Helical" evidence="8">
    <location>
        <begin position="302"/>
        <end position="324"/>
    </location>
</feature>
<evidence type="ECO:0000256" key="5">
    <source>
        <dbReference type="ARBA" id="ARBA00022692"/>
    </source>
</evidence>
<evidence type="ECO:0000256" key="1">
    <source>
        <dbReference type="ARBA" id="ARBA00004651"/>
    </source>
</evidence>
<name>A0A2T2Y9Y2_9BACT</name>
<protein>
    <submittedName>
        <fullName evidence="9">AI-2E family transporter</fullName>
    </submittedName>
</protein>
<dbReference type="OrthoDB" id="9793390at2"/>
<dbReference type="PANTHER" id="PTHR21716:SF53">
    <property type="entry name" value="PERMEASE PERM-RELATED"/>
    <property type="match status" value="1"/>
</dbReference>
<evidence type="ECO:0000256" key="8">
    <source>
        <dbReference type="SAM" id="Phobius"/>
    </source>
</evidence>
<dbReference type="EMBL" id="PYFT01000001">
    <property type="protein sequence ID" value="PSR52313.1"/>
    <property type="molecule type" value="Genomic_DNA"/>
</dbReference>
<feature type="transmembrane region" description="Helical" evidence="8">
    <location>
        <begin position="62"/>
        <end position="84"/>
    </location>
</feature>
<keyword evidence="3" id="KW-0813">Transport</keyword>
<dbReference type="AlphaFoldDB" id="A0A2T2Y9Y2"/>
<evidence type="ECO:0000256" key="2">
    <source>
        <dbReference type="ARBA" id="ARBA00009773"/>
    </source>
</evidence>
<accession>A0A2T2Y9Y2</accession>
<evidence type="ECO:0000256" key="3">
    <source>
        <dbReference type="ARBA" id="ARBA00022448"/>
    </source>
</evidence>
<feature type="transmembrane region" description="Helical" evidence="8">
    <location>
        <begin position="31"/>
        <end position="50"/>
    </location>
</feature>
<feature type="transmembrane region" description="Helical" evidence="8">
    <location>
        <begin position="140"/>
        <end position="164"/>
    </location>
</feature>
<proteinExistence type="inferred from homology"/>
<feature type="transmembrane region" description="Helical" evidence="8">
    <location>
        <begin position="229"/>
        <end position="256"/>
    </location>
</feature>
<keyword evidence="10" id="KW-1185">Reference proteome</keyword>
<keyword evidence="7 8" id="KW-0472">Membrane</keyword>
<evidence type="ECO:0000256" key="4">
    <source>
        <dbReference type="ARBA" id="ARBA00022475"/>
    </source>
</evidence>
<evidence type="ECO:0000256" key="7">
    <source>
        <dbReference type="ARBA" id="ARBA00023136"/>
    </source>
</evidence>
<dbReference type="Proteomes" id="UP000240357">
    <property type="component" value="Unassembled WGS sequence"/>
</dbReference>
<feature type="transmembrane region" description="Helical" evidence="8">
    <location>
        <begin position="7"/>
        <end position="25"/>
    </location>
</feature>